<comment type="caution">
    <text evidence="1">The sequence shown here is derived from an EMBL/GenBank/DDBJ whole genome shotgun (WGS) entry which is preliminary data.</text>
</comment>
<keyword evidence="2" id="KW-1185">Reference proteome</keyword>
<gene>
    <name evidence="1" type="ORF">MSG28_006902</name>
</gene>
<protein>
    <submittedName>
        <fullName evidence="1">Uncharacterized protein</fullName>
    </submittedName>
</protein>
<reference evidence="1 2" key="1">
    <citation type="journal article" date="2022" name="Genome Biol. Evol.">
        <title>The Spruce Budworm Genome: Reconstructing the Evolutionary History of Antifreeze Proteins.</title>
        <authorList>
            <person name="Beliveau C."/>
            <person name="Gagne P."/>
            <person name="Picq S."/>
            <person name="Vernygora O."/>
            <person name="Keeling C.I."/>
            <person name="Pinkney K."/>
            <person name="Doucet D."/>
            <person name="Wen F."/>
            <person name="Johnston J.S."/>
            <person name="Maaroufi H."/>
            <person name="Boyle B."/>
            <person name="Laroche J."/>
            <person name="Dewar K."/>
            <person name="Juretic N."/>
            <person name="Blackburn G."/>
            <person name="Nisole A."/>
            <person name="Brunet B."/>
            <person name="Brandao M."/>
            <person name="Lumley L."/>
            <person name="Duan J."/>
            <person name="Quan G."/>
            <person name="Lucarotti C.J."/>
            <person name="Roe A.D."/>
            <person name="Sperling F.A.H."/>
            <person name="Levesque R.C."/>
            <person name="Cusson M."/>
        </authorList>
    </citation>
    <scope>NUCLEOTIDE SEQUENCE [LARGE SCALE GENOMIC DNA]</scope>
    <source>
        <strain evidence="1">Glfc:IPQL:Cfum</strain>
    </source>
</reference>
<sequence length="966" mass="107509">MATAAKHWTLRAEAKPTATLPSILFLTFRTIGFLHSMEMKLTGFGAYARPVPTPKMPPGLLELMEGLTKDILKNNPENVYEFCAGHMHKLLELRNGGGTETAPKYQLSLDEKIKIAQEKVRQRINDRQLQYQKKMSNISNEILDHKINVTEPKSLAENALENITTSKQPVHHGDELVKISEVEIFLQPDVTITTTDNNKDDVPQKQEVKENLAVSAESVQDSTFITAEDKVVKCSSVLTKLEPSNNLEQLQSVDLIDELKKEAEQSEVVLEKDTPAPLEGIQSESSINGVKKELNENVVGVELTSDILKNEESRGEVEMSENEKMNDENTETVSEIKQVIKKPENVSNANTKSISNDTDNTIFPTKSEIISMPSNSVPDIEIEINRDDKKTIFIDVQKVIKNEQEEKEMNPDQQIIENLNTEKVPLDIGKGVTDNGKEIQEKVADSELNRDATESIENTIVLDEGENNYSKTIIVESQTGVDQTSNESVLDPLLENSVTEENQPIDKHPDLTTQHVTENETLATVTNLGNKELSDDHVDKNVLHNDIDKKSQVINVTEIAAGKKNHITTELYASENDIHNNPSNMKTDMTTENAEPIENREGNGMDLETAAITIQKVFRTFLFSKSRASTSDDTANDNSLDEEIEKKNFQDEPEYIISSANLNKERRALGISRMDTVLQTVNEEKSLSLSTDDSSTLSSAATTIQAHIRGFLVRNRMASYKTASNSSLVNSEGPSTKSLDGDINEPKKTILNIHIVPERGQFMSRDESMLTSIDLPLDNSPPSSINLHPLGYDKSEPRKQLKREDAIQSISPPSNNSGKLSEEVDSVKDSLELKQEENSTLLLTNTGKQPDIDTESCDTTLTISSTADTVVDAEIYNATEVLSSPEQNSVTGMKNGESATNFSSDEMDVVTPFPNAQEIESDEKPKLVHTGEFHDIVLQTQVKRSESSVVREFKNVLVYFLLWDKT</sequence>
<evidence type="ECO:0000313" key="1">
    <source>
        <dbReference type="EMBL" id="KAI8425017.1"/>
    </source>
</evidence>
<proteinExistence type="predicted"/>
<dbReference type="Proteomes" id="UP001064048">
    <property type="component" value="Chromosome 11"/>
</dbReference>
<organism evidence="1 2">
    <name type="scientific">Choristoneura fumiferana</name>
    <name type="common">Spruce budworm moth</name>
    <name type="synonym">Archips fumiferana</name>
    <dbReference type="NCBI Taxonomy" id="7141"/>
    <lineage>
        <taxon>Eukaryota</taxon>
        <taxon>Metazoa</taxon>
        <taxon>Ecdysozoa</taxon>
        <taxon>Arthropoda</taxon>
        <taxon>Hexapoda</taxon>
        <taxon>Insecta</taxon>
        <taxon>Pterygota</taxon>
        <taxon>Neoptera</taxon>
        <taxon>Endopterygota</taxon>
        <taxon>Lepidoptera</taxon>
        <taxon>Glossata</taxon>
        <taxon>Ditrysia</taxon>
        <taxon>Tortricoidea</taxon>
        <taxon>Tortricidae</taxon>
        <taxon>Tortricinae</taxon>
        <taxon>Choristoneura</taxon>
    </lineage>
</organism>
<evidence type="ECO:0000313" key="2">
    <source>
        <dbReference type="Proteomes" id="UP001064048"/>
    </source>
</evidence>
<dbReference type="EMBL" id="CM046111">
    <property type="protein sequence ID" value="KAI8425017.1"/>
    <property type="molecule type" value="Genomic_DNA"/>
</dbReference>
<name>A0ACC0JLP1_CHOFU</name>
<accession>A0ACC0JLP1</accession>